<evidence type="ECO:0000259" key="5">
    <source>
        <dbReference type="Pfam" id="PF06441"/>
    </source>
</evidence>
<evidence type="ECO:0000256" key="2">
    <source>
        <dbReference type="ARBA" id="ARBA00022797"/>
    </source>
</evidence>
<keyword evidence="3" id="KW-0378">Hydrolase</keyword>
<protein>
    <recommendedName>
        <fullName evidence="5">Epoxide hydrolase N-terminal domain-containing protein</fullName>
    </recommendedName>
</protein>
<dbReference type="InterPro" id="IPR016292">
    <property type="entry name" value="Epoxide_hydrolase"/>
</dbReference>
<evidence type="ECO:0000256" key="3">
    <source>
        <dbReference type="ARBA" id="ARBA00022801"/>
    </source>
</evidence>
<dbReference type="GO" id="GO:0097176">
    <property type="term" value="P:epoxide metabolic process"/>
    <property type="evidence" value="ECO:0007669"/>
    <property type="project" value="TreeGrafter"/>
</dbReference>
<dbReference type="PANTHER" id="PTHR21661">
    <property type="entry name" value="EPOXIDE HYDROLASE 1-RELATED"/>
    <property type="match status" value="1"/>
</dbReference>
<feature type="active site" description="Proton donor" evidence="4">
    <location>
        <position position="313"/>
    </location>
</feature>
<evidence type="ECO:0000256" key="4">
    <source>
        <dbReference type="PIRSR" id="PIRSR001112-1"/>
    </source>
</evidence>
<evidence type="ECO:0000313" key="6">
    <source>
        <dbReference type="EMBL" id="PGH18720.1"/>
    </source>
</evidence>
<reference evidence="6 7" key="1">
    <citation type="submission" date="2017-10" db="EMBL/GenBank/DDBJ databases">
        <title>Comparative genomics in systemic dimorphic fungi from Ajellomycetaceae.</title>
        <authorList>
            <person name="Munoz J.F."/>
            <person name="Mcewen J.G."/>
            <person name="Clay O.K."/>
            <person name="Cuomo C.A."/>
        </authorList>
    </citation>
    <scope>NUCLEOTIDE SEQUENCE [LARGE SCALE GENOMIC DNA]</scope>
    <source>
        <strain evidence="6 7">UAMH7299</strain>
    </source>
</reference>
<evidence type="ECO:0000313" key="7">
    <source>
        <dbReference type="Proteomes" id="UP000224634"/>
    </source>
</evidence>
<dbReference type="Pfam" id="PF06441">
    <property type="entry name" value="EHN"/>
    <property type="match status" value="1"/>
</dbReference>
<dbReference type="AlphaFoldDB" id="A0A2B7YBY9"/>
<dbReference type="STRING" id="1447883.A0A2B7YBY9"/>
<feature type="active site" description="Proton acceptor" evidence="4">
    <location>
        <position position="368"/>
    </location>
</feature>
<accession>A0A2B7YBY9</accession>
<feature type="active site" description="Nucleophile" evidence="4">
    <location>
        <position position="180"/>
    </location>
</feature>
<dbReference type="Gene3D" id="3.40.50.1820">
    <property type="entry name" value="alpha/beta hydrolase"/>
    <property type="match status" value="1"/>
</dbReference>
<dbReference type="PIRSF" id="PIRSF001112">
    <property type="entry name" value="Epoxide_hydrolase"/>
    <property type="match status" value="1"/>
</dbReference>
<keyword evidence="2" id="KW-0058">Aromatic hydrocarbons catabolism</keyword>
<gene>
    <name evidence="6" type="ORF">AJ80_04373</name>
</gene>
<sequence length="409" mass="45824">MAPQPFKISIPDSQIQDLQTRLSLAKFPTELDDAGWDYGAPLADIKRLTAYWREKFDWRQVEARLNELPQFTAEIEVDGGFGRSKVHFVHQRSRVENAVPLLFVHGWPGSFIEVSKIISDLAKGGEGDSPSFHVVAISLPNYTFSEGSKKRGFGSAQYAETANKLMLQLGYDQYVTQGGDWGYVISRVLGKNHPEHCVASHLNMAGSVKPTWTKTPLLALRNALTPYSQGDKAGVARSEWFMKEGSGYWALQTTKPQTIGYALHDSPVALLAWIYEKLHDWTDEYPWTEEEVCTWVSLYWFSSEGPAASVRIYYEFMHAGDPSITLGWIPRVKLGISRFPKELRVMPNTWAHTMGSVVFQADHPSGGHFAAWERPEAIVGDVRKMFGKKGGAYNVVKGKDGYASPSSRL</sequence>
<organism evidence="6 7">
    <name type="scientific">Polytolypa hystricis (strain UAMH7299)</name>
    <dbReference type="NCBI Taxonomy" id="1447883"/>
    <lineage>
        <taxon>Eukaryota</taxon>
        <taxon>Fungi</taxon>
        <taxon>Dikarya</taxon>
        <taxon>Ascomycota</taxon>
        <taxon>Pezizomycotina</taxon>
        <taxon>Eurotiomycetes</taxon>
        <taxon>Eurotiomycetidae</taxon>
        <taxon>Onygenales</taxon>
        <taxon>Onygenales incertae sedis</taxon>
        <taxon>Polytolypa</taxon>
    </lineage>
</organism>
<dbReference type="GO" id="GO:0004301">
    <property type="term" value="F:epoxide hydrolase activity"/>
    <property type="evidence" value="ECO:0007669"/>
    <property type="project" value="TreeGrafter"/>
</dbReference>
<comment type="similarity">
    <text evidence="1">Belongs to the peptidase S33 family.</text>
</comment>
<dbReference type="SUPFAM" id="SSF53474">
    <property type="entry name" value="alpha/beta-Hydrolases"/>
    <property type="match status" value="1"/>
</dbReference>
<dbReference type="EMBL" id="PDNA01000055">
    <property type="protein sequence ID" value="PGH18720.1"/>
    <property type="molecule type" value="Genomic_DNA"/>
</dbReference>
<name>A0A2B7YBY9_POLH7</name>
<dbReference type="PRINTS" id="PR00412">
    <property type="entry name" value="EPOXHYDRLASE"/>
</dbReference>
<proteinExistence type="inferred from homology"/>
<dbReference type="InterPro" id="IPR029058">
    <property type="entry name" value="AB_hydrolase_fold"/>
</dbReference>
<dbReference type="OrthoDB" id="7130006at2759"/>
<keyword evidence="7" id="KW-1185">Reference proteome</keyword>
<comment type="caution">
    <text evidence="6">The sequence shown here is derived from an EMBL/GenBank/DDBJ whole genome shotgun (WGS) entry which is preliminary data.</text>
</comment>
<dbReference type="Proteomes" id="UP000224634">
    <property type="component" value="Unassembled WGS sequence"/>
</dbReference>
<evidence type="ECO:0000256" key="1">
    <source>
        <dbReference type="ARBA" id="ARBA00010088"/>
    </source>
</evidence>
<dbReference type="InterPro" id="IPR000639">
    <property type="entry name" value="Epox_hydrolase-like"/>
</dbReference>
<dbReference type="InterPro" id="IPR010497">
    <property type="entry name" value="Epoxide_hydro_N"/>
</dbReference>
<dbReference type="PANTHER" id="PTHR21661:SF35">
    <property type="entry name" value="EPOXIDE HYDROLASE"/>
    <property type="match status" value="1"/>
</dbReference>
<feature type="domain" description="Epoxide hydrolase N-terminal" evidence="5">
    <location>
        <begin position="3"/>
        <end position="114"/>
    </location>
</feature>